<accession>A0ABV2ZSC3</accession>
<evidence type="ECO:0000256" key="5">
    <source>
        <dbReference type="ARBA" id="ARBA00023136"/>
    </source>
</evidence>
<proteinExistence type="inferred from homology"/>
<protein>
    <submittedName>
        <fullName evidence="9">FtsX-like permease family protein</fullName>
    </submittedName>
</protein>
<dbReference type="InterPro" id="IPR003838">
    <property type="entry name" value="ABC3_permease_C"/>
</dbReference>
<feature type="transmembrane region" description="Helical" evidence="7">
    <location>
        <begin position="20"/>
        <end position="42"/>
    </location>
</feature>
<comment type="subcellular location">
    <subcellularLocation>
        <location evidence="1">Cell membrane</location>
        <topology evidence="1">Multi-pass membrane protein</topology>
    </subcellularLocation>
</comment>
<dbReference type="PANTHER" id="PTHR30572:SF4">
    <property type="entry name" value="ABC TRANSPORTER PERMEASE YTRF"/>
    <property type="match status" value="1"/>
</dbReference>
<dbReference type="EMBL" id="JBEZVE010000021">
    <property type="protein sequence ID" value="MEU3785453.1"/>
    <property type="molecule type" value="Genomic_DNA"/>
</dbReference>
<evidence type="ECO:0000256" key="1">
    <source>
        <dbReference type="ARBA" id="ARBA00004651"/>
    </source>
</evidence>
<dbReference type="Pfam" id="PF02687">
    <property type="entry name" value="FtsX"/>
    <property type="match status" value="2"/>
</dbReference>
<evidence type="ECO:0000259" key="8">
    <source>
        <dbReference type="Pfam" id="PF02687"/>
    </source>
</evidence>
<keyword evidence="5 7" id="KW-0472">Membrane</keyword>
<dbReference type="PANTHER" id="PTHR30572">
    <property type="entry name" value="MEMBRANE COMPONENT OF TRANSPORTER-RELATED"/>
    <property type="match status" value="1"/>
</dbReference>
<sequence>MSALGKVVRSGVGRRRVQTLVTGLAAMMAVTASVLGGSLLVASSAPFDTAFAGQHGAHLTAQFDAGKAAAGQLSASAHASGVTAASGPFPTVVVTPRGGSNAGALAGVGLLPMTVVGRADPGGPVDDVTLTAGRWVTGPGQIVLSFSGPGTRLGATLEVPGLPGSPRLTVVGVARSVSGTADGWVTPSQIASLTAPGASRSYQMLYRFATAGTTKQIAADRAAVTAAVPAGALTGVQSWLNVKQGTDRNTALFVPFLIAFGILGVVMAVLIVGNVVAGAVGVSVRRIGILKAIGFTPAQVVRAYMGQALVPAAVGAAIGVVAGNLLAVPVLSTTNQVYGTTASGVAPWVDVAVIAGALGLAGVTAWAAALRAGRLRTVDALAVGRTPRPGRGRWAARLTAKLPLPRPVSLGLAHPFTRPARTVAMVAAIMFGATAVTFAIGIGSSLSQVQAAKNHDTADVVIGPERAPGGPGALTRPPIGADPAAVTAAVNAQAGTKAYYGTATTEVTVPGIRGTSTVFAFTGDASGAGYRMVSGSWFHGPGQAVVPTTFLTATDTHIGDTVTLDDHGLAIPVRITGEVFDPHTQTMEVLTDASTLATAEPDLRPLTYSITVKPGTDVVSYSNTLNTALRPLGVTTQPHESGKSDVILALNTLTAILTLMLVVTAGLGVLNAVVLDTRERVHDLGVHKALGMTPLQTIAMVISSVVVSGLIGGAIGVPTGAALQALTVPSMGHSAGINMPASVIDVYHTPELVLLGLGGLLIASLGALLPAGWAARTRAATALRTE</sequence>
<evidence type="ECO:0000313" key="9">
    <source>
        <dbReference type="EMBL" id="MEU3785453.1"/>
    </source>
</evidence>
<evidence type="ECO:0000256" key="6">
    <source>
        <dbReference type="ARBA" id="ARBA00038076"/>
    </source>
</evidence>
<feature type="transmembrane region" description="Helical" evidence="7">
    <location>
        <begin position="752"/>
        <end position="775"/>
    </location>
</feature>
<feature type="transmembrane region" description="Helical" evidence="7">
    <location>
        <begin position="348"/>
        <end position="369"/>
    </location>
</feature>
<evidence type="ECO:0000256" key="2">
    <source>
        <dbReference type="ARBA" id="ARBA00022475"/>
    </source>
</evidence>
<dbReference type="InterPro" id="IPR050250">
    <property type="entry name" value="Macrolide_Exporter_MacB"/>
</dbReference>
<feature type="transmembrane region" description="Helical" evidence="7">
    <location>
        <begin position="646"/>
        <end position="674"/>
    </location>
</feature>
<evidence type="ECO:0000256" key="4">
    <source>
        <dbReference type="ARBA" id="ARBA00022989"/>
    </source>
</evidence>
<comment type="caution">
    <text evidence="9">The sequence shown here is derived from an EMBL/GenBank/DDBJ whole genome shotgun (WGS) entry which is preliminary data.</text>
</comment>
<feature type="domain" description="ABC3 transporter permease C-terminal" evidence="8">
    <location>
        <begin position="656"/>
        <end position="774"/>
    </location>
</feature>
<evidence type="ECO:0000256" key="7">
    <source>
        <dbReference type="SAM" id="Phobius"/>
    </source>
</evidence>
<feature type="transmembrane region" description="Helical" evidence="7">
    <location>
        <begin position="695"/>
        <end position="717"/>
    </location>
</feature>
<keyword evidence="3 7" id="KW-0812">Transmembrane</keyword>
<feature type="transmembrane region" description="Helical" evidence="7">
    <location>
        <begin position="303"/>
        <end position="328"/>
    </location>
</feature>
<keyword evidence="2" id="KW-1003">Cell membrane</keyword>
<dbReference type="Proteomes" id="UP001550739">
    <property type="component" value="Unassembled WGS sequence"/>
</dbReference>
<comment type="similarity">
    <text evidence="6">Belongs to the ABC-4 integral membrane protein family.</text>
</comment>
<feature type="transmembrane region" description="Helical" evidence="7">
    <location>
        <begin position="423"/>
        <end position="443"/>
    </location>
</feature>
<feature type="transmembrane region" description="Helical" evidence="7">
    <location>
        <begin position="252"/>
        <end position="282"/>
    </location>
</feature>
<keyword evidence="4 7" id="KW-1133">Transmembrane helix</keyword>
<feature type="domain" description="ABC3 transporter permease C-terminal" evidence="8">
    <location>
        <begin position="259"/>
        <end position="373"/>
    </location>
</feature>
<dbReference type="RefSeq" id="WP_334577640.1">
    <property type="nucleotide sequence ID" value="NZ_JBEZVE010000021.1"/>
</dbReference>
<keyword evidence="10" id="KW-1185">Reference proteome</keyword>
<name>A0ABV2ZSC3_9ACTN</name>
<reference evidence="9 10" key="1">
    <citation type="submission" date="2024-06" db="EMBL/GenBank/DDBJ databases">
        <title>The Natural Products Discovery Center: Release of the First 8490 Sequenced Strains for Exploring Actinobacteria Biosynthetic Diversity.</title>
        <authorList>
            <person name="Kalkreuter E."/>
            <person name="Kautsar S.A."/>
            <person name="Yang D."/>
            <person name="Bader C.D."/>
            <person name="Teijaro C.N."/>
            <person name="Fluegel L."/>
            <person name="Davis C.M."/>
            <person name="Simpson J.R."/>
            <person name="Lauterbach L."/>
            <person name="Steele A.D."/>
            <person name="Gui C."/>
            <person name="Meng S."/>
            <person name="Li G."/>
            <person name="Viehrig K."/>
            <person name="Ye F."/>
            <person name="Su P."/>
            <person name="Kiefer A.F."/>
            <person name="Nichols A."/>
            <person name="Cepeda A.J."/>
            <person name="Yan W."/>
            <person name="Fan B."/>
            <person name="Jiang Y."/>
            <person name="Adhikari A."/>
            <person name="Zheng C.-J."/>
            <person name="Schuster L."/>
            <person name="Cowan T.M."/>
            <person name="Smanski M.J."/>
            <person name="Chevrette M.G."/>
            <person name="De Carvalho L.P.S."/>
            <person name="Shen B."/>
        </authorList>
    </citation>
    <scope>NUCLEOTIDE SEQUENCE [LARGE SCALE GENOMIC DNA]</scope>
    <source>
        <strain evidence="9 10">NPDC033843</strain>
    </source>
</reference>
<gene>
    <name evidence="9" type="ORF">AB0E89_33780</name>
</gene>
<organism evidence="9 10">
    <name type="scientific">Streptomyces sp. 900129855</name>
    <dbReference type="NCBI Taxonomy" id="3155129"/>
    <lineage>
        <taxon>Bacteria</taxon>
        <taxon>Bacillati</taxon>
        <taxon>Actinomycetota</taxon>
        <taxon>Actinomycetes</taxon>
        <taxon>Kitasatosporales</taxon>
        <taxon>Streptomycetaceae</taxon>
        <taxon>Streptomyces</taxon>
    </lineage>
</organism>
<evidence type="ECO:0000256" key="3">
    <source>
        <dbReference type="ARBA" id="ARBA00022692"/>
    </source>
</evidence>
<evidence type="ECO:0000313" key="10">
    <source>
        <dbReference type="Proteomes" id="UP001550739"/>
    </source>
</evidence>